<sequence>MSSKNDNISSEKEEMSTENDRISSEKDMMSSENGKISSAKDKRPSVKDKMLTKNKISYVKEEMSSDTESESDDMTKCSCKKHCLEQFTKPEIEDHILPMQDMDKY</sequence>
<proteinExistence type="predicted"/>
<feature type="region of interest" description="Disordered" evidence="1">
    <location>
        <begin position="1"/>
        <end position="53"/>
    </location>
</feature>
<name>A0A9D3YHB4_DREPO</name>
<dbReference type="EMBL" id="JAIWYP010000016">
    <property type="protein sequence ID" value="KAH3698089.1"/>
    <property type="molecule type" value="Genomic_DNA"/>
</dbReference>
<reference evidence="2" key="1">
    <citation type="journal article" date="2019" name="bioRxiv">
        <title>The Genome of the Zebra Mussel, Dreissena polymorpha: A Resource for Invasive Species Research.</title>
        <authorList>
            <person name="McCartney M.A."/>
            <person name="Auch B."/>
            <person name="Kono T."/>
            <person name="Mallez S."/>
            <person name="Zhang Y."/>
            <person name="Obille A."/>
            <person name="Becker A."/>
            <person name="Abrahante J.E."/>
            <person name="Garbe J."/>
            <person name="Badalamenti J.P."/>
            <person name="Herman A."/>
            <person name="Mangelson H."/>
            <person name="Liachko I."/>
            <person name="Sullivan S."/>
            <person name="Sone E.D."/>
            <person name="Koren S."/>
            <person name="Silverstein K.A.T."/>
            <person name="Beckman K.B."/>
            <person name="Gohl D.M."/>
        </authorList>
    </citation>
    <scope>NUCLEOTIDE SEQUENCE</scope>
    <source>
        <strain evidence="2">Duluth1</strain>
        <tissue evidence="2">Whole animal</tissue>
    </source>
</reference>
<protein>
    <submittedName>
        <fullName evidence="2">Uncharacterized protein</fullName>
    </submittedName>
</protein>
<feature type="compositionally biased region" description="Basic and acidic residues" evidence="1">
    <location>
        <begin position="9"/>
        <end position="29"/>
    </location>
</feature>
<organism evidence="2 3">
    <name type="scientific">Dreissena polymorpha</name>
    <name type="common">Zebra mussel</name>
    <name type="synonym">Mytilus polymorpha</name>
    <dbReference type="NCBI Taxonomy" id="45954"/>
    <lineage>
        <taxon>Eukaryota</taxon>
        <taxon>Metazoa</taxon>
        <taxon>Spiralia</taxon>
        <taxon>Lophotrochozoa</taxon>
        <taxon>Mollusca</taxon>
        <taxon>Bivalvia</taxon>
        <taxon>Autobranchia</taxon>
        <taxon>Heteroconchia</taxon>
        <taxon>Euheterodonta</taxon>
        <taxon>Imparidentia</taxon>
        <taxon>Neoheterodontei</taxon>
        <taxon>Myida</taxon>
        <taxon>Dreissenoidea</taxon>
        <taxon>Dreissenidae</taxon>
        <taxon>Dreissena</taxon>
    </lineage>
</organism>
<evidence type="ECO:0000313" key="3">
    <source>
        <dbReference type="Proteomes" id="UP000828390"/>
    </source>
</evidence>
<dbReference type="Proteomes" id="UP000828390">
    <property type="component" value="Unassembled WGS sequence"/>
</dbReference>
<reference evidence="2" key="2">
    <citation type="submission" date="2020-11" db="EMBL/GenBank/DDBJ databases">
        <authorList>
            <person name="McCartney M.A."/>
            <person name="Auch B."/>
            <person name="Kono T."/>
            <person name="Mallez S."/>
            <person name="Becker A."/>
            <person name="Gohl D.M."/>
            <person name="Silverstein K.A.T."/>
            <person name="Koren S."/>
            <person name="Bechman K.B."/>
            <person name="Herman A."/>
            <person name="Abrahante J.E."/>
            <person name="Garbe J."/>
        </authorList>
    </citation>
    <scope>NUCLEOTIDE SEQUENCE</scope>
    <source>
        <strain evidence="2">Duluth1</strain>
        <tissue evidence="2">Whole animal</tissue>
    </source>
</reference>
<accession>A0A9D3YHB4</accession>
<evidence type="ECO:0000256" key="1">
    <source>
        <dbReference type="SAM" id="MobiDB-lite"/>
    </source>
</evidence>
<gene>
    <name evidence="2" type="ORF">DPMN_085606</name>
</gene>
<evidence type="ECO:0000313" key="2">
    <source>
        <dbReference type="EMBL" id="KAH3698089.1"/>
    </source>
</evidence>
<keyword evidence="3" id="KW-1185">Reference proteome</keyword>
<feature type="compositionally biased region" description="Basic and acidic residues" evidence="1">
    <location>
        <begin position="38"/>
        <end position="51"/>
    </location>
</feature>
<dbReference type="AlphaFoldDB" id="A0A9D3YHB4"/>
<comment type="caution">
    <text evidence="2">The sequence shown here is derived from an EMBL/GenBank/DDBJ whole genome shotgun (WGS) entry which is preliminary data.</text>
</comment>